<dbReference type="EMBL" id="CAJNNV010000249">
    <property type="protein sequence ID" value="CAE8581951.1"/>
    <property type="molecule type" value="Genomic_DNA"/>
</dbReference>
<organism evidence="2 3">
    <name type="scientific">Polarella glacialis</name>
    <name type="common">Dinoflagellate</name>
    <dbReference type="NCBI Taxonomy" id="89957"/>
    <lineage>
        <taxon>Eukaryota</taxon>
        <taxon>Sar</taxon>
        <taxon>Alveolata</taxon>
        <taxon>Dinophyceae</taxon>
        <taxon>Suessiales</taxon>
        <taxon>Suessiaceae</taxon>
        <taxon>Polarella</taxon>
    </lineage>
</organism>
<evidence type="ECO:0000313" key="3">
    <source>
        <dbReference type="Proteomes" id="UP000654075"/>
    </source>
</evidence>
<name>A0A813D8H9_POLGL</name>
<dbReference type="Gene3D" id="3.40.50.80">
    <property type="entry name" value="Nucleotide-binding domain of ferredoxin-NADP reductase (FNR) module"/>
    <property type="match status" value="1"/>
</dbReference>
<evidence type="ECO:0008006" key="4">
    <source>
        <dbReference type="Google" id="ProtNLM"/>
    </source>
</evidence>
<gene>
    <name evidence="2" type="ORF">PGLA1383_LOCUS957</name>
</gene>
<comment type="caution">
    <text evidence="2">The sequence shown here is derived from an EMBL/GenBank/DDBJ whole genome shotgun (WGS) entry which is preliminary data.</text>
</comment>
<dbReference type="Proteomes" id="UP000654075">
    <property type="component" value="Unassembled WGS sequence"/>
</dbReference>
<dbReference type="InterPro" id="IPR039261">
    <property type="entry name" value="FNR_nucleotide-bd"/>
</dbReference>
<reference evidence="2" key="1">
    <citation type="submission" date="2021-02" db="EMBL/GenBank/DDBJ databases">
        <authorList>
            <person name="Dougan E. K."/>
            <person name="Rhodes N."/>
            <person name="Thang M."/>
            <person name="Chan C."/>
        </authorList>
    </citation>
    <scope>NUCLEOTIDE SEQUENCE</scope>
</reference>
<sequence length="195" mass="20609">MPSVKLEGPYGIPPVPSSSVDAAVFIFGGVGITPALSLAAEASKFHGVKVPIYWGLRSLELLKRCAPMLEPHMDKELSTVVLNGQDVQAGGNALPLNARYGHEDVHSWLAEVSKRLSEKGVHRVMLFVCGPPGLAAAAKAAAGSKECNASVAWHLHVEEFLFLPPLPKMPKCGSRKRTAVSAATKPTLLGSQPTA</sequence>
<keyword evidence="3" id="KW-1185">Reference proteome</keyword>
<dbReference type="SUPFAM" id="SSF52343">
    <property type="entry name" value="Ferredoxin reductase-like, C-terminal NADP-linked domain"/>
    <property type="match status" value="1"/>
</dbReference>
<feature type="region of interest" description="Disordered" evidence="1">
    <location>
        <begin position="176"/>
        <end position="195"/>
    </location>
</feature>
<dbReference type="AlphaFoldDB" id="A0A813D8H9"/>
<accession>A0A813D8H9</accession>
<evidence type="ECO:0000256" key="1">
    <source>
        <dbReference type="SAM" id="MobiDB-lite"/>
    </source>
</evidence>
<dbReference type="OrthoDB" id="167398at2759"/>
<evidence type="ECO:0000313" key="2">
    <source>
        <dbReference type="EMBL" id="CAE8581951.1"/>
    </source>
</evidence>
<protein>
    <recommendedName>
        <fullName evidence="4">Ferric reductase NAD binding domain-containing protein</fullName>
    </recommendedName>
</protein>
<proteinExistence type="predicted"/>